<keyword evidence="7" id="KW-0967">Endosome</keyword>
<dbReference type="PROSITE" id="PS51259">
    <property type="entry name" value="MHD2"/>
    <property type="match status" value="1"/>
</dbReference>
<dbReference type="PANTHER" id="PTHR45999">
    <property type="entry name" value="UNC-13-4A, ISOFORM B"/>
    <property type="match status" value="1"/>
</dbReference>
<comment type="subcellular location">
    <subcellularLocation>
        <location evidence="2">Cytoplasm</location>
    </subcellularLocation>
    <subcellularLocation>
        <location evidence="3">Late endosome</location>
    </subcellularLocation>
    <subcellularLocation>
        <location evidence="1">Recycling endosome</location>
    </subcellularLocation>
</comment>
<evidence type="ECO:0000256" key="5">
    <source>
        <dbReference type="ARBA" id="ARBA00022483"/>
    </source>
</evidence>
<evidence type="ECO:0000256" key="1">
    <source>
        <dbReference type="ARBA" id="ARBA00004172"/>
    </source>
</evidence>
<dbReference type="GO" id="GO:0006887">
    <property type="term" value="P:exocytosis"/>
    <property type="evidence" value="ECO:0007669"/>
    <property type="project" value="UniProtKB-KW"/>
</dbReference>
<evidence type="ECO:0000259" key="10">
    <source>
        <dbReference type="PROSITE" id="PS51259"/>
    </source>
</evidence>
<dbReference type="InterPro" id="IPR010439">
    <property type="entry name" value="MUN_dom"/>
</dbReference>
<evidence type="ECO:0000256" key="2">
    <source>
        <dbReference type="ARBA" id="ARBA00004496"/>
    </source>
</evidence>
<dbReference type="EMBL" id="JBBCAQ010000020">
    <property type="protein sequence ID" value="KAK7592924.1"/>
    <property type="molecule type" value="Genomic_DNA"/>
</dbReference>
<dbReference type="Proteomes" id="UP001367676">
    <property type="component" value="Unassembled WGS sequence"/>
</dbReference>
<dbReference type="Pfam" id="PF06292">
    <property type="entry name" value="MUN"/>
    <property type="match status" value="1"/>
</dbReference>
<feature type="domain" description="MHD2" evidence="10">
    <location>
        <begin position="663"/>
        <end position="772"/>
    </location>
</feature>
<evidence type="ECO:0000256" key="3">
    <source>
        <dbReference type="ARBA" id="ARBA00004603"/>
    </source>
</evidence>
<feature type="domain" description="C2" evidence="8">
    <location>
        <begin position="782"/>
        <end position="910"/>
    </location>
</feature>
<keyword evidence="5" id="KW-0268">Exocytosis</keyword>
<evidence type="ECO:0000259" key="9">
    <source>
        <dbReference type="PROSITE" id="PS51258"/>
    </source>
</evidence>
<reference evidence="11 12" key="1">
    <citation type="submission" date="2024-03" db="EMBL/GenBank/DDBJ databases">
        <title>Adaptation during the transition from Ophiocordyceps entomopathogen to insect associate is accompanied by gene loss and intensified selection.</title>
        <authorList>
            <person name="Ward C.M."/>
            <person name="Onetto C.A."/>
            <person name="Borneman A.R."/>
        </authorList>
    </citation>
    <scope>NUCLEOTIDE SEQUENCE [LARGE SCALE GENOMIC DNA]</scope>
    <source>
        <strain evidence="11">AWRI1</strain>
        <tissue evidence="11">Single Adult Female</tissue>
    </source>
</reference>
<evidence type="ECO:0000256" key="4">
    <source>
        <dbReference type="ARBA" id="ARBA00005823"/>
    </source>
</evidence>
<dbReference type="InterPro" id="IPR000008">
    <property type="entry name" value="C2_dom"/>
</dbReference>
<feature type="domain" description="MHD1" evidence="9">
    <location>
        <begin position="429"/>
        <end position="549"/>
    </location>
</feature>
<dbReference type="InterPro" id="IPR052095">
    <property type="entry name" value="UNC-13_domain"/>
</dbReference>
<keyword evidence="6" id="KW-0963">Cytoplasm</keyword>
<evidence type="ECO:0000256" key="7">
    <source>
        <dbReference type="ARBA" id="ARBA00022753"/>
    </source>
</evidence>
<dbReference type="InterPro" id="IPR035892">
    <property type="entry name" value="C2_domain_sf"/>
</dbReference>
<evidence type="ECO:0008006" key="13">
    <source>
        <dbReference type="Google" id="ProtNLM"/>
    </source>
</evidence>
<dbReference type="Gene3D" id="1.10.357.50">
    <property type="match status" value="1"/>
</dbReference>
<dbReference type="CDD" id="cd04009">
    <property type="entry name" value="C2B_Munc13-like"/>
    <property type="match status" value="1"/>
</dbReference>
<dbReference type="SMART" id="SM00239">
    <property type="entry name" value="C2"/>
    <property type="match status" value="1"/>
</dbReference>
<sequence>MQNASARRSLRSVRRSARCAACVALRTAQIYAHCADLRAPLSVVNERDHDDESSVFDAVSKLNEVRGVKGLGRFFKQIAQSARSGSQDDFLGCVNIPLQDIPSSGIECWRKLEGRTQRSNIQGRIRLKLWLSKREDRGTSEEEDNWSYIQQQERLYTIFINYEMNMAGNAWNGELSPAARNILLQHAIQGDVSDLQQATVKWVAYSRIPSIDPKILLGHFSNLEALWGTEALSRDEEECIAESINNFIDYCLQVMRRIRKLFPVRHRPSMIRLENLLKCLGTIPSSKVYWKCCPFNKELKGEIANFLKKGSLEWYEEVRKQTSVPKCDSDSKIRSLVNLFLAILMDLRRGLDSYNNLFDSHAKVSYFSTVYKCFEKQLAKEFSISMDSIKVLSDLEPDINATCRNIRISEVETDVPPLPDNAELNTTIFELYFVVQEFASLQEHVSQKSGILAIASYYSWFGPAVYKWITLAKYKATNRIKKAVERNRYCLGELNVKHSTSSVDTVNCFYHMKEFWKHLAWPDVIGSYHLVIKLLEAICECGRFYVDLIQKKLRDSGYYDDVTSPYKTSEEMCVTLNDIEYVRRNLSLLPNELQLDPLLETIESADRENFECREEVSSLLDTAVNEMESQIGTIVSYIGIKMRQPLKKAMFHLAWSPDSLPTTDAIQPLIEYLDGHLMALNSALLPRNFEKVLFNVWGVCLLELSHQTDGNVDDKPAGYFDRLYQALELLSDFFYSDGKGLSLEILTGDSYQLVKEKLQYHKMDTEQLITLYYCDRLREQGLVESTEYGVLSVRAYYHHDSLCVEVLNAKDVIPLDTNGFSDPFVIVELLPKSVFPNCTEQMTNVQKKTLNPFFDECFEFSLTLEQCRTPGAMIMFTVMDHDMLTANDFAGEGFLSLGSIPGVNSTCNADNFHGLKHVDLPLMHQKNKNHPILRILEARTWDKVAVEFVKKHKPRIASS</sequence>
<accession>A0AAN9TJU6</accession>
<dbReference type="Gene3D" id="2.60.40.150">
    <property type="entry name" value="C2 domain"/>
    <property type="match status" value="2"/>
</dbReference>
<comment type="caution">
    <text evidence="11">The sequence shown here is derived from an EMBL/GenBank/DDBJ whole genome shotgun (WGS) entry which is preliminary data.</text>
</comment>
<dbReference type="PANTHER" id="PTHR45999:SF4">
    <property type="entry name" value="UNC-13-4A, ISOFORM B"/>
    <property type="match status" value="1"/>
</dbReference>
<dbReference type="PROSITE" id="PS51258">
    <property type="entry name" value="MHD1"/>
    <property type="match status" value="1"/>
</dbReference>
<gene>
    <name evidence="11" type="ORF">V9T40_007676</name>
</gene>
<evidence type="ECO:0000313" key="11">
    <source>
        <dbReference type="EMBL" id="KAK7592924.1"/>
    </source>
</evidence>
<evidence type="ECO:0000313" key="12">
    <source>
        <dbReference type="Proteomes" id="UP001367676"/>
    </source>
</evidence>
<evidence type="ECO:0000256" key="6">
    <source>
        <dbReference type="ARBA" id="ARBA00022490"/>
    </source>
</evidence>
<dbReference type="PROSITE" id="PS50004">
    <property type="entry name" value="C2"/>
    <property type="match status" value="1"/>
</dbReference>
<proteinExistence type="inferred from homology"/>
<dbReference type="InterPro" id="IPR014770">
    <property type="entry name" value="Munc13_1"/>
</dbReference>
<dbReference type="Gene3D" id="1.20.58.1100">
    <property type="match status" value="1"/>
</dbReference>
<protein>
    <recommendedName>
        <fullName evidence="13">BAI1-associated protein 3</fullName>
    </recommendedName>
</protein>
<keyword evidence="12" id="KW-1185">Reference proteome</keyword>
<evidence type="ECO:0000259" key="8">
    <source>
        <dbReference type="PROSITE" id="PS50004"/>
    </source>
</evidence>
<dbReference type="AlphaFoldDB" id="A0AAN9TJU6"/>
<dbReference type="SUPFAM" id="SSF49562">
    <property type="entry name" value="C2 domain (Calcium/lipid-binding domain, CaLB)"/>
    <property type="match status" value="2"/>
</dbReference>
<name>A0AAN9TJU6_9HEMI</name>
<dbReference type="GO" id="GO:0005770">
    <property type="term" value="C:late endosome"/>
    <property type="evidence" value="ECO:0007669"/>
    <property type="project" value="UniProtKB-SubCell"/>
</dbReference>
<comment type="similarity">
    <text evidence="4">Belongs to the unc-13 family.</text>
</comment>
<dbReference type="Pfam" id="PF00168">
    <property type="entry name" value="C2"/>
    <property type="match status" value="1"/>
</dbReference>
<dbReference type="GO" id="GO:0055037">
    <property type="term" value="C:recycling endosome"/>
    <property type="evidence" value="ECO:0007669"/>
    <property type="project" value="UniProtKB-SubCell"/>
</dbReference>
<organism evidence="11 12">
    <name type="scientific">Parthenolecanium corni</name>
    <dbReference type="NCBI Taxonomy" id="536013"/>
    <lineage>
        <taxon>Eukaryota</taxon>
        <taxon>Metazoa</taxon>
        <taxon>Ecdysozoa</taxon>
        <taxon>Arthropoda</taxon>
        <taxon>Hexapoda</taxon>
        <taxon>Insecta</taxon>
        <taxon>Pterygota</taxon>
        <taxon>Neoptera</taxon>
        <taxon>Paraneoptera</taxon>
        <taxon>Hemiptera</taxon>
        <taxon>Sternorrhyncha</taxon>
        <taxon>Coccoidea</taxon>
        <taxon>Coccidae</taxon>
        <taxon>Parthenolecanium</taxon>
    </lineage>
</organism>
<dbReference type="InterPro" id="IPR014772">
    <property type="entry name" value="Munc13_dom-2"/>
</dbReference>
<dbReference type="GO" id="GO:0099503">
    <property type="term" value="C:secretory vesicle"/>
    <property type="evidence" value="ECO:0007669"/>
    <property type="project" value="TreeGrafter"/>
</dbReference>